<keyword evidence="2" id="KW-1185">Reference proteome</keyword>
<sequence length="248" mass="29029">MDKRAKNILFKTYWTSAGWLREENRKIEEADFNYAKEKGVMFDPLTITKAALISKLDNVIQTISKKMITDAFLCSLSSRRLDWRSGLGSYANANRVLTGKDLHDCYYGNGDHEDLNVLNFERIKWGGVRHHSGLYNWLDLSLLEKENIATPTKDDMDIFRNILKVIDDSEYGETPSKLRERLRTAFKGSKNERHILLEILGCADILKPLRFDRKEPGKHDWTFVLHWRGEDKYDRQKVKEYFGEYGIE</sequence>
<organism evidence="1 2">
    <name type="scientific">Sphingobacterium corticibacter</name>
    <dbReference type="NCBI Taxonomy" id="2171749"/>
    <lineage>
        <taxon>Bacteria</taxon>
        <taxon>Pseudomonadati</taxon>
        <taxon>Bacteroidota</taxon>
        <taxon>Sphingobacteriia</taxon>
        <taxon>Sphingobacteriales</taxon>
        <taxon>Sphingobacteriaceae</taxon>
        <taxon>Sphingobacterium</taxon>
    </lineage>
</organism>
<reference evidence="1 2" key="1">
    <citation type="submission" date="2018-04" db="EMBL/GenBank/DDBJ databases">
        <title>Sphingobacterium cortibacter sp. nov.</title>
        <authorList>
            <person name="Li Y."/>
        </authorList>
    </citation>
    <scope>NUCLEOTIDE SEQUENCE [LARGE SCALE GENOMIC DNA]</scope>
    <source>
        <strain evidence="1 2">2c-3</strain>
    </source>
</reference>
<dbReference type="EMBL" id="QDKG01000008">
    <property type="protein sequence ID" value="PVH23946.1"/>
    <property type="molecule type" value="Genomic_DNA"/>
</dbReference>
<accession>A0A2T8HES8</accession>
<protein>
    <submittedName>
        <fullName evidence="1">Uncharacterized protein</fullName>
    </submittedName>
</protein>
<dbReference type="RefSeq" id="WP_116776983.1">
    <property type="nucleotide sequence ID" value="NZ_QDKG01000008.1"/>
</dbReference>
<name>A0A2T8HES8_9SPHI</name>
<dbReference type="Proteomes" id="UP000245627">
    <property type="component" value="Unassembled WGS sequence"/>
</dbReference>
<gene>
    <name evidence="1" type="ORF">DC487_15965</name>
</gene>
<evidence type="ECO:0000313" key="2">
    <source>
        <dbReference type="Proteomes" id="UP000245627"/>
    </source>
</evidence>
<evidence type="ECO:0000313" key="1">
    <source>
        <dbReference type="EMBL" id="PVH23946.1"/>
    </source>
</evidence>
<dbReference type="OrthoDB" id="2730767at2"/>
<comment type="caution">
    <text evidence="1">The sequence shown here is derived from an EMBL/GenBank/DDBJ whole genome shotgun (WGS) entry which is preliminary data.</text>
</comment>
<dbReference type="AlphaFoldDB" id="A0A2T8HES8"/>
<proteinExistence type="predicted"/>